<dbReference type="PROSITE" id="PS00372">
    <property type="entry name" value="PTS_EIIA_TYPE_2_HIS"/>
    <property type="match status" value="1"/>
</dbReference>
<dbReference type="InterPro" id="IPR016152">
    <property type="entry name" value="PTrfase/Anion_transptr"/>
</dbReference>
<organism evidence="3 4">
    <name type="scientific">Eiseniibacteriota bacterium</name>
    <dbReference type="NCBI Taxonomy" id="2212470"/>
    <lineage>
        <taxon>Bacteria</taxon>
        <taxon>Candidatus Eiseniibacteriota</taxon>
    </lineage>
</organism>
<name>A0A538UCP6_UNCEI</name>
<feature type="region of interest" description="Disordered" evidence="1">
    <location>
        <begin position="1"/>
        <end position="47"/>
    </location>
</feature>
<feature type="compositionally biased region" description="Basic residues" evidence="1">
    <location>
        <begin position="34"/>
        <end position="47"/>
    </location>
</feature>
<keyword evidence="3" id="KW-0762">Sugar transport</keyword>
<dbReference type="PROSITE" id="PS51094">
    <property type="entry name" value="PTS_EIIA_TYPE_2"/>
    <property type="match status" value="1"/>
</dbReference>
<evidence type="ECO:0000313" key="4">
    <source>
        <dbReference type="Proteomes" id="UP000319771"/>
    </source>
</evidence>
<dbReference type="InterPro" id="IPR002178">
    <property type="entry name" value="PTS_EIIA_type-2_dom"/>
</dbReference>
<evidence type="ECO:0000313" key="3">
    <source>
        <dbReference type="EMBL" id="TMQ73654.1"/>
    </source>
</evidence>
<accession>A0A538UCP6</accession>
<dbReference type="CDD" id="cd00211">
    <property type="entry name" value="PTS_IIA_fru"/>
    <property type="match status" value="1"/>
</dbReference>
<reference evidence="3 4" key="1">
    <citation type="journal article" date="2019" name="Nat. Microbiol.">
        <title>Mediterranean grassland soil C-N compound turnover is dependent on rainfall and depth, and is mediated by genomically divergent microorganisms.</title>
        <authorList>
            <person name="Diamond S."/>
            <person name="Andeer P.F."/>
            <person name="Li Z."/>
            <person name="Crits-Christoph A."/>
            <person name="Burstein D."/>
            <person name="Anantharaman K."/>
            <person name="Lane K.R."/>
            <person name="Thomas B.C."/>
            <person name="Pan C."/>
            <person name="Northen T.R."/>
            <person name="Banfield J.F."/>
        </authorList>
    </citation>
    <scope>NUCLEOTIDE SEQUENCE [LARGE SCALE GENOMIC DNA]</scope>
    <source>
        <strain evidence="3">WS_11</strain>
    </source>
</reference>
<comment type="caution">
    <text evidence="3">The sequence shown here is derived from an EMBL/GenBank/DDBJ whole genome shotgun (WGS) entry which is preliminary data.</text>
</comment>
<dbReference type="Gene3D" id="3.40.930.10">
    <property type="entry name" value="Mannitol-specific EII, Chain A"/>
    <property type="match status" value="1"/>
</dbReference>
<dbReference type="SUPFAM" id="SSF55804">
    <property type="entry name" value="Phoshotransferase/anion transport protein"/>
    <property type="match status" value="1"/>
</dbReference>
<dbReference type="AlphaFoldDB" id="A0A538UCP6"/>
<protein>
    <submittedName>
        <fullName evidence="3">PTS sugar transporter subunit IIA</fullName>
    </submittedName>
</protein>
<evidence type="ECO:0000256" key="1">
    <source>
        <dbReference type="SAM" id="MobiDB-lite"/>
    </source>
</evidence>
<proteinExistence type="predicted"/>
<gene>
    <name evidence="3" type="ORF">E6K81_03645</name>
</gene>
<dbReference type="InterPro" id="IPR051541">
    <property type="entry name" value="PTS_SugarTrans_NitroReg"/>
</dbReference>
<evidence type="ECO:0000259" key="2">
    <source>
        <dbReference type="PROSITE" id="PS51094"/>
    </source>
</evidence>
<dbReference type="PANTHER" id="PTHR47738">
    <property type="entry name" value="PTS SYSTEM FRUCTOSE-LIKE EIIA COMPONENT-RELATED"/>
    <property type="match status" value="1"/>
</dbReference>
<dbReference type="PANTHER" id="PTHR47738:SF2">
    <property type="entry name" value="PTS SYSTEM FRUCTOSE-LIKE EIIA COMPONENT"/>
    <property type="match status" value="1"/>
</dbReference>
<feature type="domain" description="PTS EIIA type-2" evidence="2">
    <location>
        <begin position="76"/>
        <end position="220"/>
    </location>
</feature>
<keyword evidence="3" id="KW-0813">Transport</keyword>
<dbReference type="EMBL" id="VBPB01000054">
    <property type="protein sequence ID" value="TMQ73654.1"/>
    <property type="molecule type" value="Genomic_DNA"/>
</dbReference>
<dbReference type="Pfam" id="PF00359">
    <property type="entry name" value="PTS_EIIA_2"/>
    <property type="match status" value="1"/>
</dbReference>
<sequence>MVHVPGADVTVVPREAGAPAVTPSPRALKDRAPATRRPRPKSGRKRLTPQAALLRLQTIVLPCIADSRLTPMLLSELLNAAAINTRLKATGKREAVAELVAQLESAHGLDSQGEILDRVLRREAMMSTGIGNGVAIPHGKARAVDRMLAACGVSQAGIEFDAVDAEPAYLFILLVSPESVGTPHVKVLANVSRLLKEESVRRGLREAEAGAPFLAALKAAETKYLATAAS</sequence>
<dbReference type="Proteomes" id="UP000319771">
    <property type="component" value="Unassembled WGS sequence"/>
</dbReference>